<proteinExistence type="predicted"/>
<dbReference type="InterPro" id="IPR036388">
    <property type="entry name" value="WH-like_DNA-bd_sf"/>
</dbReference>
<organism evidence="2 3">
    <name type="scientific">Corallococcus exercitus</name>
    <dbReference type="NCBI Taxonomy" id="2316736"/>
    <lineage>
        <taxon>Bacteria</taxon>
        <taxon>Pseudomonadati</taxon>
        <taxon>Myxococcota</taxon>
        <taxon>Myxococcia</taxon>
        <taxon>Myxococcales</taxon>
        <taxon>Cystobacterineae</taxon>
        <taxon>Myxococcaceae</taxon>
        <taxon>Corallococcus</taxon>
    </lineage>
</organism>
<accession>A0A7Y4KLH4</accession>
<evidence type="ECO:0000259" key="1">
    <source>
        <dbReference type="PROSITE" id="PS51118"/>
    </source>
</evidence>
<feature type="domain" description="HTH hxlR-type" evidence="1">
    <location>
        <begin position="46"/>
        <end position="146"/>
    </location>
</feature>
<comment type="caution">
    <text evidence="2">The sequence shown here is derived from an EMBL/GenBank/DDBJ whole genome shotgun (WGS) entry which is preliminary data.</text>
</comment>
<reference evidence="2 3" key="1">
    <citation type="submission" date="2020-05" db="EMBL/GenBank/DDBJ databases">
        <authorList>
            <person name="Whitworth D."/>
        </authorList>
    </citation>
    <scope>NUCLEOTIDE SEQUENCE [LARGE SCALE GENOMIC DNA]</scope>
    <source>
        <strain evidence="2 3">AB043B</strain>
    </source>
</reference>
<dbReference type="Gene3D" id="1.10.10.10">
    <property type="entry name" value="Winged helix-like DNA-binding domain superfamily/Winged helix DNA-binding domain"/>
    <property type="match status" value="1"/>
</dbReference>
<dbReference type="AlphaFoldDB" id="A0A7Y4KLH4"/>
<dbReference type="InterPro" id="IPR036390">
    <property type="entry name" value="WH_DNA-bd_sf"/>
</dbReference>
<evidence type="ECO:0000313" key="3">
    <source>
        <dbReference type="Proteomes" id="UP000563426"/>
    </source>
</evidence>
<protein>
    <submittedName>
        <fullName evidence="2">Helix-turn-helix transcriptional regulator</fullName>
    </submittedName>
</protein>
<dbReference type="PROSITE" id="PS51118">
    <property type="entry name" value="HTH_HXLR"/>
    <property type="match status" value="1"/>
</dbReference>
<evidence type="ECO:0000313" key="2">
    <source>
        <dbReference type="EMBL" id="NOK35490.1"/>
    </source>
</evidence>
<sequence>MTNTGSALVALAVLSGASARPDCVDGSNGLTPRQLRWALCWGPLHRPRGQSQVLQRSSPAKVQSWRALLLRLLHRRGKRRALLLRLRLLLGELSLKGLEQNGLVKRTLFASVPPRVDDALTPLGRTLVEPLRALKEWTRVHQDDLREARRDHARRAVKPW</sequence>
<name>A0A7Y4KLH4_9BACT</name>
<dbReference type="Pfam" id="PF01638">
    <property type="entry name" value="HxlR"/>
    <property type="match status" value="1"/>
</dbReference>
<dbReference type="SUPFAM" id="SSF46785">
    <property type="entry name" value="Winged helix' DNA-binding domain"/>
    <property type="match status" value="1"/>
</dbReference>
<dbReference type="InterPro" id="IPR002577">
    <property type="entry name" value="HTH_HxlR"/>
</dbReference>
<keyword evidence="3" id="KW-1185">Reference proteome</keyword>
<gene>
    <name evidence="2" type="ORF">HMI49_20000</name>
</gene>
<dbReference type="EMBL" id="JABFJV010000112">
    <property type="protein sequence ID" value="NOK35490.1"/>
    <property type="molecule type" value="Genomic_DNA"/>
</dbReference>
<dbReference type="Proteomes" id="UP000563426">
    <property type="component" value="Unassembled WGS sequence"/>
</dbReference>